<comment type="catalytic activity">
    <reaction evidence="8 10">
        <text>dITP + H2O = dIMP + diphosphate + H(+)</text>
        <dbReference type="Rhea" id="RHEA:28342"/>
        <dbReference type="ChEBI" id="CHEBI:15377"/>
        <dbReference type="ChEBI" id="CHEBI:15378"/>
        <dbReference type="ChEBI" id="CHEBI:33019"/>
        <dbReference type="ChEBI" id="CHEBI:61194"/>
        <dbReference type="ChEBI" id="CHEBI:61382"/>
        <dbReference type="EC" id="3.6.1.66"/>
    </reaction>
</comment>
<comment type="caution">
    <text evidence="10">Lacks conserved residue(s) required for the propagation of feature annotation.</text>
</comment>
<dbReference type="Proteomes" id="UP000093501">
    <property type="component" value="Unassembled WGS sequence"/>
</dbReference>
<sequence>MRLPERLVLATNNPKKLAELRRILEAEGVGVAVLGLADVARYPEPPETERTFEGNAFLKASAAARETGLVAVADDSGLEVDELNGMPGVRSARWAGPACDDEDNNQLLLAQLDGVPTDRRTARFVCALAMVSPTGERKVWHGTMPGRIAEAPEGDGGFGYDPLFVPAGLAVTSAELTAEEKDSISHRGMAVRSFVDYLKTLSQEGAA</sequence>
<keyword evidence="13" id="KW-1185">Reference proteome</keyword>
<dbReference type="Pfam" id="PF01725">
    <property type="entry name" value="Ham1p_like"/>
    <property type="match status" value="1"/>
</dbReference>
<proteinExistence type="inferred from homology"/>
<reference evidence="13" key="1">
    <citation type="submission" date="2016-07" db="EMBL/GenBank/DDBJ databases">
        <authorList>
            <person name="Florea S."/>
            <person name="Webb J.S."/>
            <person name="Jaromczyk J."/>
            <person name="Schardl C.L."/>
        </authorList>
    </citation>
    <scope>NUCLEOTIDE SEQUENCE [LARGE SCALE GENOMIC DNA]</scope>
    <source>
        <strain evidence="13">IPBSL-7</strain>
    </source>
</reference>
<keyword evidence="5 10" id="KW-0378">Hydrolase</keyword>
<dbReference type="PANTHER" id="PTHR11067:SF9">
    <property type="entry name" value="INOSINE TRIPHOSPHATE PYROPHOSPHATASE"/>
    <property type="match status" value="1"/>
</dbReference>
<dbReference type="GO" id="GO:0036222">
    <property type="term" value="F:XTP diphosphatase activity"/>
    <property type="evidence" value="ECO:0007669"/>
    <property type="project" value="UniProtKB-UniRule"/>
</dbReference>
<evidence type="ECO:0000256" key="10">
    <source>
        <dbReference type="HAMAP-Rule" id="MF_01405"/>
    </source>
</evidence>
<feature type="binding site" evidence="10">
    <location>
        <begin position="11"/>
        <end position="16"/>
    </location>
    <ligand>
        <name>substrate</name>
    </ligand>
</feature>
<dbReference type="AlphaFoldDB" id="A0A1C0AQ89"/>
<dbReference type="PANTHER" id="PTHR11067">
    <property type="entry name" value="INOSINE TRIPHOSPHATE PYROPHOSPHATASE/HAM1 PROTEIN"/>
    <property type="match status" value="1"/>
</dbReference>
<feature type="binding site" evidence="10">
    <location>
        <position position="75"/>
    </location>
    <ligand>
        <name>Mg(2+)</name>
        <dbReference type="ChEBI" id="CHEBI:18420"/>
    </ligand>
</feature>
<dbReference type="InterPro" id="IPR029001">
    <property type="entry name" value="ITPase-like_fam"/>
</dbReference>
<evidence type="ECO:0000256" key="2">
    <source>
        <dbReference type="ARBA" id="ARBA00011738"/>
    </source>
</evidence>
<feature type="binding site" evidence="10">
    <location>
        <begin position="158"/>
        <end position="161"/>
    </location>
    <ligand>
        <name>substrate</name>
    </ligand>
</feature>
<comment type="similarity">
    <text evidence="1 10 11">Belongs to the HAM1 NTPase family.</text>
</comment>
<dbReference type="GO" id="GO:0046872">
    <property type="term" value="F:metal ion binding"/>
    <property type="evidence" value="ECO:0007669"/>
    <property type="project" value="UniProtKB-KW"/>
</dbReference>
<evidence type="ECO:0000256" key="7">
    <source>
        <dbReference type="ARBA" id="ARBA00023080"/>
    </source>
</evidence>
<name>A0A1C0AQ89_9ACTN</name>
<feature type="active site" description="Proton acceptor" evidence="10">
    <location>
        <position position="75"/>
    </location>
</feature>
<dbReference type="HAMAP" id="MF_01405">
    <property type="entry name" value="Non_canon_purine_NTPase"/>
    <property type="match status" value="1"/>
</dbReference>
<evidence type="ECO:0000256" key="4">
    <source>
        <dbReference type="ARBA" id="ARBA00022741"/>
    </source>
</evidence>
<evidence type="ECO:0000256" key="5">
    <source>
        <dbReference type="ARBA" id="ARBA00022801"/>
    </source>
</evidence>
<dbReference type="Gene3D" id="3.90.950.10">
    <property type="match status" value="1"/>
</dbReference>
<keyword evidence="4 10" id="KW-0547">Nucleotide-binding</keyword>
<evidence type="ECO:0000256" key="9">
    <source>
        <dbReference type="ARBA" id="ARBA00052017"/>
    </source>
</evidence>
<comment type="subunit">
    <text evidence="2 10">Homodimer.</text>
</comment>
<keyword evidence="3 10" id="KW-0479">Metal-binding</keyword>
<dbReference type="NCBIfam" id="TIGR00042">
    <property type="entry name" value="RdgB/HAM1 family non-canonical purine NTP pyrophosphatase"/>
    <property type="match status" value="1"/>
</dbReference>
<comment type="cofactor">
    <cofactor evidence="10">
        <name>Mg(2+)</name>
        <dbReference type="ChEBI" id="CHEBI:18420"/>
    </cofactor>
    <text evidence="10">Binds 1 Mg(2+) ion per subunit.</text>
</comment>
<gene>
    <name evidence="12" type="ORF">BCR15_01410</name>
</gene>
<dbReference type="GO" id="GO:0009117">
    <property type="term" value="P:nucleotide metabolic process"/>
    <property type="evidence" value="ECO:0007669"/>
    <property type="project" value="UniProtKB-KW"/>
</dbReference>
<evidence type="ECO:0000256" key="1">
    <source>
        <dbReference type="ARBA" id="ARBA00008023"/>
    </source>
</evidence>
<dbReference type="GO" id="GO:0000166">
    <property type="term" value="F:nucleotide binding"/>
    <property type="evidence" value="ECO:0007669"/>
    <property type="project" value="UniProtKB-KW"/>
</dbReference>
<comment type="function">
    <text evidence="10">Pyrophosphatase that catalyzes the hydrolysis of nucleoside triphosphates to their monophosphate derivatives, with a high preference for the non-canonical purine nucleotides XTP (xanthosine triphosphate), dITP (deoxyinosine triphosphate) and ITP. Seems to function as a house-cleaning enzyme that removes non-canonical purine nucleotides from the nucleotide pool, thus preventing their incorporation into DNA/RNA and avoiding chromosomal lesions.</text>
</comment>
<dbReference type="GO" id="GO:0005829">
    <property type="term" value="C:cytosol"/>
    <property type="evidence" value="ECO:0007669"/>
    <property type="project" value="TreeGrafter"/>
</dbReference>
<dbReference type="GO" id="GO:0009146">
    <property type="term" value="P:purine nucleoside triphosphate catabolic process"/>
    <property type="evidence" value="ECO:0007669"/>
    <property type="project" value="UniProtKB-UniRule"/>
</dbReference>
<evidence type="ECO:0000256" key="6">
    <source>
        <dbReference type="ARBA" id="ARBA00022842"/>
    </source>
</evidence>
<evidence type="ECO:0000313" key="12">
    <source>
        <dbReference type="EMBL" id="OCL36551.1"/>
    </source>
</evidence>
<evidence type="ECO:0000256" key="11">
    <source>
        <dbReference type="RuleBase" id="RU003781"/>
    </source>
</evidence>
<keyword evidence="6 10" id="KW-0460">Magnesium</keyword>
<comment type="caution">
    <text evidence="12">The sequence shown here is derived from an EMBL/GenBank/DDBJ whole genome shotgun (WGS) entry which is preliminary data.</text>
</comment>
<dbReference type="CDD" id="cd00515">
    <property type="entry name" value="HAM1"/>
    <property type="match status" value="1"/>
</dbReference>
<feature type="binding site" evidence="10">
    <location>
        <position position="76"/>
    </location>
    <ligand>
        <name>substrate</name>
    </ligand>
</feature>
<dbReference type="GO" id="GO:0017111">
    <property type="term" value="F:ribonucleoside triphosphate phosphatase activity"/>
    <property type="evidence" value="ECO:0007669"/>
    <property type="project" value="InterPro"/>
</dbReference>
<dbReference type="RefSeq" id="WP_068750900.1">
    <property type="nucleotide sequence ID" value="NZ_LR214441.1"/>
</dbReference>
<dbReference type="EC" id="3.6.1.66" evidence="10"/>
<evidence type="ECO:0000256" key="8">
    <source>
        <dbReference type="ARBA" id="ARBA00051875"/>
    </source>
</evidence>
<evidence type="ECO:0000256" key="3">
    <source>
        <dbReference type="ARBA" id="ARBA00022723"/>
    </source>
</evidence>
<comment type="catalytic activity">
    <reaction evidence="9 10">
        <text>XTP + H2O = XMP + diphosphate + H(+)</text>
        <dbReference type="Rhea" id="RHEA:28610"/>
        <dbReference type="ChEBI" id="CHEBI:15377"/>
        <dbReference type="ChEBI" id="CHEBI:15378"/>
        <dbReference type="ChEBI" id="CHEBI:33019"/>
        <dbReference type="ChEBI" id="CHEBI:57464"/>
        <dbReference type="ChEBI" id="CHEBI:61314"/>
        <dbReference type="EC" id="3.6.1.66"/>
    </reaction>
</comment>
<dbReference type="InterPro" id="IPR020922">
    <property type="entry name" value="dITP/XTP_pyrophosphatase"/>
</dbReference>
<dbReference type="GO" id="GO:0036220">
    <property type="term" value="F:ITP diphosphatase activity"/>
    <property type="evidence" value="ECO:0007669"/>
    <property type="project" value="UniProtKB-UniRule"/>
</dbReference>
<feature type="binding site" evidence="10">
    <location>
        <position position="181"/>
    </location>
    <ligand>
        <name>substrate</name>
    </ligand>
</feature>
<evidence type="ECO:0000313" key="13">
    <source>
        <dbReference type="Proteomes" id="UP000093501"/>
    </source>
</evidence>
<comment type="catalytic activity">
    <reaction evidence="10">
        <text>ITP + H2O = IMP + diphosphate + H(+)</text>
        <dbReference type="Rhea" id="RHEA:29399"/>
        <dbReference type="ChEBI" id="CHEBI:15377"/>
        <dbReference type="ChEBI" id="CHEBI:15378"/>
        <dbReference type="ChEBI" id="CHEBI:33019"/>
        <dbReference type="ChEBI" id="CHEBI:58053"/>
        <dbReference type="ChEBI" id="CHEBI:61402"/>
        <dbReference type="EC" id="3.6.1.66"/>
    </reaction>
</comment>
<dbReference type="FunFam" id="3.90.950.10:FF:000001">
    <property type="entry name" value="dITP/XTP pyrophosphatase"/>
    <property type="match status" value="1"/>
</dbReference>
<organism evidence="12 13">
    <name type="scientific">Tessaracoccus lapidicaptus</name>
    <dbReference type="NCBI Taxonomy" id="1427523"/>
    <lineage>
        <taxon>Bacteria</taxon>
        <taxon>Bacillati</taxon>
        <taxon>Actinomycetota</taxon>
        <taxon>Actinomycetes</taxon>
        <taxon>Propionibacteriales</taxon>
        <taxon>Propionibacteriaceae</taxon>
        <taxon>Tessaracoccus</taxon>
    </lineage>
</organism>
<dbReference type="EMBL" id="MBQD01000011">
    <property type="protein sequence ID" value="OCL36551.1"/>
    <property type="molecule type" value="Genomic_DNA"/>
</dbReference>
<dbReference type="SUPFAM" id="SSF52972">
    <property type="entry name" value="ITPase-like"/>
    <property type="match status" value="1"/>
</dbReference>
<feature type="binding site" evidence="10">
    <location>
        <begin position="186"/>
        <end position="187"/>
    </location>
    <ligand>
        <name>substrate</name>
    </ligand>
</feature>
<dbReference type="InterPro" id="IPR002637">
    <property type="entry name" value="RdgB/HAM1"/>
</dbReference>
<dbReference type="GO" id="GO:0035870">
    <property type="term" value="F:dITP diphosphatase activity"/>
    <property type="evidence" value="ECO:0007669"/>
    <property type="project" value="UniProtKB-UniRule"/>
</dbReference>
<accession>A0A1C0AQ89</accession>
<protein>
    <recommendedName>
        <fullName evidence="10">dITP/XTP pyrophosphatase</fullName>
        <ecNumber evidence="10">3.6.1.66</ecNumber>
    </recommendedName>
    <alternativeName>
        <fullName evidence="10">Non-canonical purine NTP pyrophosphatase</fullName>
    </alternativeName>
    <alternativeName>
        <fullName evidence="10">Non-standard purine NTP pyrophosphatase</fullName>
    </alternativeName>
    <alternativeName>
        <fullName evidence="10">Nucleoside-triphosphate diphosphatase</fullName>
    </alternativeName>
    <alternativeName>
        <fullName evidence="10">Nucleoside-triphosphate pyrophosphatase</fullName>
        <shortName evidence="10">NTPase</shortName>
    </alternativeName>
</protein>
<keyword evidence="7 10" id="KW-0546">Nucleotide metabolism</keyword>